<dbReference type="EMBL" id="JABSTV010001247">
    <property type="protein sequence ID" value="KAH7971666.1"/>
    <property type="molecule type" value="Genomic_DNA"/>
</dbReference>
<dbReference type="VEuPathDB" id="VectorBase:RSAN_045079"/>
<dbReference type="AlphaFoldDB" id="A0A9D4Q939"/>
<sequence>MSSKPPSTVKEVASALAELSDRLDKQHAELKKDITKVIEKEIAYIRKGMEFINEKFEMFKTEIAEVRKELVETKTKNKEIEKENARLFNDLKEMKKEIVDLQQHSRKNNLEVKGIPVAPGPCPGTPQVDWTETINAYLRKIPNNLTLPDFLEDNRALGMEIGSATVTGLGDLWAYKPYSAACFHPDTTHVEATAFARVPLVATVSWKGCTGGLGDIGIKVSSSQLRLVFKATPTSEDPAHLELSRIYPVTLEDAQMFITGAPSVPTRIQTQYLHYAESACDGRGLKVFDAVNELVKKLPAEYSESLNRESDWFPGVTLTTMTLKGLENCEILGPIQSYCRGNDDLILFELHCTPLSNTIHWSMCNGHNGTLVSTIRYARMSVEFFTEYVNNGTDVRLVSAGTVAPSELTGVGLTITGSSEFLTNAISMLGAPFSEPVREMWLGTLPGFLLNVLHDVKRKRQGM</sequence>
<reference evidence="2" key="1">
    <citation type="journal article" date="2020" name="Cell">
        <title>Large-Scale Comparative Analyses of Tick Genomes Elucidate Their Genetic Diversity and Vector Capacities.</title>
        <authorList>
            <consortium name="Tick Genome and Microbiome Consortium (TIGMIC)"/>
            <person name="Jia N."/>
            <person name="Wang J."/>
            <person name="Shi W."/>
            <person name="Du L."/>
            <person name="Sun Y."/>
            <person name="Zhan W."/>
            <person name="Jiang J.F."/>
            <person name="Wang Q."/>
            <person name="Zhang B."/>
            <person name="Ji P."/>
            <person name="Bell-Sakyi L."/>
            <person name="Cui X.M."/>
            <person name="Yuan T.T."/>
            <person name="Jiang B.G."/>
            <person name="Yang W.F."/>
            <person name="Lam T.T."/>
            <person name="Chang Q.C."/>
            <person name="Ding S.J."/>
            <person name="Wang X.J."/>
            <person name="Zhu J.G."/>
            <person name="Ruan X.D."/>
            <person name="Zhao L."/>
            <person name="Wei J.T."/>
            <person name="Ye R.Z."/>
            <person name="Que T.C."/>
            <person name="Du C.H."/>
            <person name="Zhou Y.H."/>
            <person name="Cheng J.X."/>
            <person name="Dai P.F."/>
            <person name="Guo W.B."/>
            <person name="Han X.H."/>
            <person name="Huang E.J."/>
            <person name="Li L.F."/>
            <person name="Wei W."/>
            <person name="Gao Y.C."/>
            <person name="Liu J.Z."/>
            <person name="Shao H.Z."/>
            <person name="Wang X."/>
            <person name="Wang C.C."/>
            <person name="Yang T.C."/>
            <person name="Huo Q.B."/>
            <person name="Li W."/>
            <person name="Chen H.Y."/>
            <person name="Chen S.E."/>
            <person name="Zhou L.G."/>
            <person name="Ni X.B."/>
            <person name="Tian J.H."/>
            <person name="Sheng Y."/>
            <person name="Liu T."/>
            <person name="Pan Y.S."/>
            <person name="Xia L.Y."/>
            <person name="Li J."/>
            <person name="Zhao F."/>
            <person name="Cao W.C."/>
        </authorList>
    </citation>
    <scope>NUCLEOTIDE SEQUENCE</scope>
    <source>
        <strain evidence="2">Rsan-2018</strain>
    </source>
</reference>
<gene>
    <name evidence="2" type="ORF">HPB52_002098</name>
</gene>
<proteinExistence type="predicted"/>
<dbReference type="Proteomes" id="UP000821837">
    <property type="component" value="Chromosome 11"/>
</dbReference>
<name>A0A9D4Q939_RHISA</name>
<dbReference type="VEuPathDB" id="VectorBase:RSAN_033666"/>
<comment type="caution">
    <text evidence="2">The sequence shown here is derived from an EMBL/GenBank/DDBJ whole genome shotgun (WGS) entry which is preliminary data.</text>
</comment>
<organism evidence="2 3">
    <name type="scientific">Rhipicephalus sanguineus</name>
    <name type="common">Brown dog tick</name>
    <name type="synonym">Ixodes sanguineus</name>
    <dbReference type="NCBI Taxonomy" id="34632"/>
    <lineage>
        <taxon>Eukaryota</taxon>
        <taxon>Metazoa</taxon>
        <taxon>Ecdysozoa</taxon>
        <taxon>Arthropoda</taxon>
        <taxon>Chelicerata</taxon>
        <taxon>Arachnida</taxon>
        <taxon>Acari</taxon>
        <taxon>Parasitiformes</taxon>
        <taxon>Ixodida</taxon>
        <taxon>Ixodoidea</taxon>
        <taxon>Ixodidae</taxon>
        <taxon>Rhipicephalinae</taxon>
        <taxon>Rhipicephalus</taxon>
        <taxon>Rhipicephalus</taxon>
    </lineage>
</organism>
<keyword evidence="1" id="KW-0175">Coiled coil</keyword>
<evidence type="ECO:0000313" key="3">
    <source>
        <dbReference type="Proteomes" id="UP000821837"/>
    </source>
</evidence>
<accession>A0A9D4Q939</accession>
<protein>
    <submittedName>
        <fullName evidence="2">Uncharacterized protein</fullName>
    </submittedName>
</protein>
<evidence type="ECO:0000256" key="1">
    <source>
        <dbReference type="SAM" id="Coils"/>
    </source>
</evidence>
<feature type="coiled-coil region" evidence="1">
    <location>
        <begin position="9"/>
        <end position="111"/>
    </location>
</feature>
<evidence type="ECO:0000313" key="2">
    <source>
        <dbReference type="EMBL" id="KAH7971666.1"/>
    </source>
</evidence>
<reference evidence="2" key="2">
    <citation type="submission" date="2021-09" db="EMBL/GenBank/DDBJ databases">
        <authorList>
            <person name="Jia N."/>
            <person name="Wang J."/>
            <person name="Shi W."/>
            <person name="Du L."/>
            <person name="Sun Y."/>
            <person name="Zhan W."/>
            <person name="Jiang J."/>
            <person name="Wang Q."/>
            <person name="Zhang B."/>
            <person name="Ji P."/>
            <person name="Sakyi L.B."/>
            <person name="Cui X."/>
            <person name="Yuan T."/>
            <person name="Jiang B."/>
            <person name="Yang W."/>
            <person name="Lam T.T.-Y."/>
            <person name="Chang Q."/>
            <person name="Ding S."/>
            <person name="Wang X."/>
            <person name="Zhu J."/>
            <person name="Ruan X."/>
            <person name="Zhao L."/>
            <person name="Wei J."/>
            <person name="Que T."/>
            <person name="Du C."/>
            <person name="Cheng J."/>
            <person name="Dai P."/>
            <person name="Han X."/>
            <person name="Huang E."/>
            <person name="Gao Y."/>
            <person name="Liu J."/>
            <person name="Shao H."/>
            <person name="Ye R."/>
            <person name="Li L."/>
            <person name="Wei W."/>
            <person name="Wang X."/>
            <person name="Wang C."/>
            <person name="Huo Q."/>
            <person name="Li W."/>
            <person name="Guo W."/>
            <person name="Chen H."/>
            <person name="Chen S."/>
            <person name="Zhou L."/>
            <person name="Zhou L."/>
            <person name="Ni X."/>
            <person name="Tian J."/>
            <person name="Zhou Y."/>
            <person name="Sheng Y."/>
            <person name="Liu T."/>
            <person name="Pan Y."/>
            <person name="Xia L."/>
            <person name="Li J."/>
            <person name="Zhao F."/>
            <person name="Cao W."/>
        </authorList>
    </citation>
    <scope>NUCLEOTIDE SEQUENCE</scope>
    <source>
        <strain evidence="2">Rsan-2018</strain>
        <tissue evidence="2">Larvae</tissue>
    </source>
</reference>
<keyword evidence="3" id="KW-1185">Reference proteome</keyword>